<dbReference type="InterPro" id="IPR012337">
    <property type="entry name" value="RNaseH-like_sf"/>
</dbReference>
<dbReference type="SUPFAM" id="SSF53098">
    <property type="entry name" value="Ribonuclease H-like"/>
    <property type="match status" value="1"/>
</dbReference>
<feature type="domain" description="Integrase catalytic" evidence="1">
    <location>
        <begin position="216"/>
        <end position="397"/>
    </location>
</feature>
<protein>
    <recommendedName>
        <fullName evidence="1">Integrase catalytic domain-containing protein</fullName>
    </recommendedName>
</protein>
<evidence type="ECO:0000313" key="2">
    <source>
        <dbReference type="EMBL" id="CAH0748589.1"/>
    </source>
</evidence>
<dbReference type="Pfam" id="PF24764">
    <property type="entry name" value="rva_4"/>
    <property type="match status" value="1"/>
</dbReference>
<dbReference type="InterPro" id="IPR036397">
    <property type="entry name" value="RNaseH_sf"/>
</dbReference>
<dbReference type="PANTHER" id="PTHR46791:SF4">
    <property type="match status" value="1"/>
</dbReference>
<evidence type="ECO:0000259" key="1">
    <source>
        <dbReference type="PROSITE" id="PS50994"/>
    </source>
</evidence>
<dbReference type="AlphaFoldDB" id="A0AAI8UV27"/>
<evidence type="ECO:0000313" key="3">
    <source>
        <dbReference type="Proteomes" id="UP001152759"/>
    </source>
</evidence>
<gene>
    <name evidence="2" type="ORF">BEMITA_LOCUS182</name>
</gene>
<dbReference type="Proteomes" id="UP001152759">
    <property type="component" value="Unassembled WGS sequence"/>
</dbReference>
<dbReference type="Gene3D" id="3.30.420.10">
    <property type="entry name" value="Ribonuclease H-like superfamily/Ribonuclease H"/>
    <property type="match status" value="1"/>
</dbReference>
<accession>A0AAI8UV27</accession>
<organism evidence="2 3">
    <name type="scientific">Bemisia tabaci</name>
    <name type="common">Sweetpotato whitefly</name>
    <name type="synonym">Aleurodes tabaci</name>
    <dbReference type="NCBI Taxonomy" id="7038"/>
    <lineage>
        <taxon>Eukaryota</taxon>
        <taxon>Metazoa</taxon>
        <taxon>Ecdysozoa</taxon>
        <taxon>Arthropoda</taxon>
        <taxon>Hexapoda</taxon>
        <taxon>Insecta</taxon>
        <taxon>Pterygota</taxon>
        <taxon>Neoptera</taxon>
        <taxon>Paraneoptera</taxon>
        <taxon>Hemiptera</taxon>
        <taxon>Sternorrhyncha</taxon>
        <taxon>Aleyrodoidea</taxon>
        <taxon>Aleyrodidae</taxon>
        <taxon>Aleyrodinae</taxon>
        <taxon>Bemisia</taxon>
    </lineage>
</organism>
<name>A0AAI8UV27_BEMTA</name>
<dbReference type="EMBL" id="CAKKNF020000045">
    <property type="protein sequence ID" value="CAH0748589.1"/>
    <property type="molecule type" value="Genomic_DNA"/>
</dbReference>
<dbReference type="PANTHER" id="PTHR46791">
    <property type="entry name" value="EXPRESSED PROTEIN"/>
    <property type="match status" value="1"/>
</dbReference>
<dbReference type="PROSITE" id="PS50994">
    <property type="entry name" value="INTEGRASE"/>
    <property type="match status" value="1"/>
</dbReference>
<comment type="caution">
    <text evidence="2">The sequence shown here is derived from an EMBL/GenBank/DDBJ whole genome shotgun (WGS) entry which is preliminary data.</text>
</comment>
<proteinExistence type="predicted"/>
<reference evidence="2" key="1">
    <citation type="submission" date="2021-12" db="EMBL/GenBank/DDBJ databases">
        <authorList>
            <person name="King R."/>
        </authorList>
    </citation>
    <scope>NUCLEOTIDE SEQUENCE</scope>
</reference>
<dbReference type="GO" id="GO:0015074">
    <property type="term" value="P:DNA integration"/>
    <property type="evidence" value="ECO:0007669"/>
    <property type="project" value="InterPro"/>
</dbReference>
<dbReference type="InterPro" id="IPR001584">
    <property type="entry name" value="Integrase_cat-core"/>
</dbReference>
<keyword evidence="3" id="KW-1185">Reference proteome</keyword>
<sequence>MEYFGVILRDFSSAENCIRQGNADHLAVLAPNLAENYAALNHVRNVLNGNNGVQQILTSVLDLLRDQLFQCNRLLQVSTVANTNEPLLPVIRGGHVGQPRLDIPVDEVITLRRCNLSWSKIARVLNVSRQSLWNFRRRSNLEDPHAFSNLDDEELANEIFAIYTQHPSIGYKYLWASLKTRGIFVTWARLISCVRLINPIGVLSRRRRRLRRREYRVKASNYLWHMDGNEKLVPWHFYIHGCTDGFSRKIIYLQLSVTKGSDTVLEIFERGVEKHGLPMRVRGDRGTENVRVMDFMQTRRCNIEAPYIQGRSVHNTRIERLWAEVNSVVSSKFRRIFRHLEHADVLSQLSVLDLLCLIYVYFPRIQKSLDSFRNLWNNHGLRTAHNATPNELWLLSLRQLSSEEDVFELELVPEFLDLDFTASSDVELPLPNIDVSVFQLSPEELDHFGEVAHTLVPNPLLDDSQEGVSLYMTLRNHLLNDRFLIDASE</sequence>
<dbReference type="InterPro" id="IPR058913">
    <property type="entry name" value="Integrase_dom_put"/>
</dbReference>
<dbReference type="GO" id="GO:0003676">
    <property type="term" value="F:nucleic acid binding"/>
    <property type="evidence" value="ECO:0007669"/>
    <property type="project" value="InterPro"/>
</dbReference>